<dbReference type="Gene3D" id="3.90.550.10">
    <property type="entry name" value="Spore Coat Polysaccharide Biosynthesis Protein SpsA, Chain A"/>
    <property type="match status" value="1"/>
</dbReference>
<proteinExistence type="inferred from homology"/>
<protein>
    <submittedName>
        <fullName evidence="5">Glycosyltransferase</fullName>
    </submittedName>
</protein>
<organism evidence="5 6">
    <name type="scientific">Oceanicola granulosus (strain ATCC BAA-861 / DSM 15982 / KCTC 12143 / HTCC2516)</name>
    <dbReference type="NCBI Taxonomy" id="314256"/>
    <lineage>
        <taxon>Bacteria</taxon>
        <taxon>Pseudomonadati</taxon>
        <taxon>Pseudomonadota</taxon>
        <taxon>Alphaproteobacteria</taxon>
        <taxon>Rhodobacterales</taxon>
        <taxon>Roseobacteraceae</taxon>
        <taxon>Oceanicola</taxon>
    </lineage>
</organism>
<sequence>MPPRSQDATPPRRLLVSGIGRSGTTLIFQQLAKLLLLETEAVNFRYEPYLWDIQSAAGTNNRYGIAQLHHFGLHTHRTVPLFLDGPDPVHDPFLDGLFDAPLDSDRERRPDACLVKVIRGSGRLRAYLKRFPDLKVVVCQRNPLDTINSSLGMFSFFGEEFHADDRDRFVAELTARGRMDWDLPAARQAVEWYGAWWRVFTEETLAVARDFPDNVFLFCHEAFQADRDGVLEALQDFVGLHNIGIRAGLGRSAGLSIKTASLTSHDLAALSGHARYYRHAVLEPALGLEAAYRLGAEQLHKFAARPYTLPLAGSDLGQKNTIQLRDMMLRGRTSPWLRTITGPQSPIDLHALLEEHAGDDTPLRQLAPETAPAALRHGKRYGVVITCHNNKDTIVGAVLSCLSQTLPFDRVLVVDDASKDGSRDRLAVLAEHFSSLQVEYLDSRVGPAAAREIGIRRLDTDFFTQLDGDDLFWPTKNAEEARVLAGDETAIAFSDILLVLPETSLLRDTSAYEGAAGSGLALRMASRAPQIPRDMTLSRARYFAAGGYHLASHLYEDWDLKLRLAALEGGEWRRSAALAGTVYNRLKPGLSGADPGHHARALSIILMRNLRHLGLPPEHVLEAYRAALQPFSKLHLTRTTRAWLKRRLAQEDGTAAVSDLAAGRAWQALSNAELIETMEREIAQDKAARSEERA</sequence>
<evidence type="ECO:0000256" key="1">
    <source>
        <dbReference type="ARBA" id="ARBA00006739"/>
    </source>
</evidence>
<dbReference type="GO" id="GO:0016757">
    <property type="term" value="F:glycosyltransferase activity"/>
    <property type="evidence" value="ECO:0007669"/>
    <property type="project" value="UniProtKB-KW"/>
</dbReference>
<dbReference type="InterPro" id="IPR029044">
    <property type="entry name" value="Nucleotide-diphossugar_trans"/>
</dbReference>
<dbReference type="STRING" id="314256.OG2516_18920"/>
<dbReference type="EMBL" id="AAOT01000036">
    <property type="protein sequence ID" value="EAR50120.1"/>
    <property type="molecule type" value="Genomic_DNA"/>
</dbReference>
<evidence type="ECO:0000313" key="5">
    <source>
        <dbReference type="EMBL" id="EAR50120.1"/>
    </source>
</evidence>
<dbReference type="InterPro" id="IPR027417">
    <property type="entry name" value="P-loop_NTPase"/>
</dbReference>
<dbReference type="Pfam" id="PF13469">
    <property type="entry name" value="Sulfotransfer_3"/>
    <property type="match status" value="1"/>
</dbReference>
<dbReference type="PANTHER" id="PTHR43685:SF5">
    <property type="entry name" value="GLYCOSYLTRANSFERASE EPSE-RELATED"/>
    <property type="match status" value="1"/>
</dbReference>
<dbReference type="Proteomes" id="UP000003635">
    <property type="component" value="Unassembled WGS sequence"/>
</dbReference>
<keyword evidence="6" id="KW-1185">Reference proteome</keyword>
<dbReference type="SUPFAM" id="SSF52540">
    <property type="entry name" value="P-loop containing nucleoside triphosphate hydrolases"/>
    <property type="match status" value="1"/>
</dbReference>
<dbReference type="Gene3D" id="3.40.50.300">
    <property type="entry name" value="P-loop containing nucleotide triphosphate hydrolases"/>
    <property type="match status" value="1"/>
</dbReference>
<feature type="domain" description="Glycosyltransferase 2-like" evidence="4">
    <location>
        <begin position="383"/>
        <end position="493"/>
    </location>
</feature>
<evidence type="ECO:0000259" key="4">
    <source>
        <dbReference type="Pfam" id="PF00535"/>
    </source>
</evidence>
<dbReference type="SUPFAM" id="SSF53448">
    <property type="entry name" value="Nucleotide-diphospho-sugar transferases"/>
    <property type="match status" value="1"/>
</dbReference>
<comment type="similarity">
    <text evidence="1">Belongs to the glycosyltransferase 2 family.</text>
</comment>
<evidence type="ECO:0000256" key="3">
    <source>
        <dbReference type="ARBA" id="ARBA00022679"/>
    </source>
</evidence>
<dbReference type="OrthoDB" id="5291101at2"/>
<reference evidence="5 6" key="1">
    <citation type="journal article" date="2010" name="J. Bacteriol.">
        <title>Genome sequences of Oceanicola granulosus HTCC2516(T) and Oceanicola batsensis HTCC2597(TDelta).</title>
        <authorList>
            <person name="Thrash J.C."/>
            <person name="Cho J.C."/>
            <person name="Vergin K.L."/>
            <person name="Giovannoni S.J."/>
        </authorList>
    </citation>
    <scope>NUCLEOTIDE SEQUENCE [LARGE SCALE GENOMIC DNA]</scope>
    <source>
        <strain evidence="6">ATCC BAA-861 / DSM 15982 / KCTC 12143 / HTCC2516</strain>
    </source>
</reference>
<evidence type="ECO:0000313" key="6">
    <source>
        <dbReference type="Proteomes" id="UP000003635"/>
    </source>
</evidence>
<comment type="caution">
    <text evidence="5">The sequence shown here is derived from an EMBL/GenBank/DDBJ whole genome shotgun (WGS) entry which is preliminary data.</text>
</comment>
<dbReference type="PANTHER" id="PTHR43685">
    <property type="entry name" value="GLYCOSYLTRANSFERASE"/>
    <property type="match status" value="1"/>
</dbReference>
<evidence type="ECO:0000256" key="2">
    <source>
        <dbReference type="ARBA" id="ARBA00022676"/>
    </source>
</evidence>
<dbReference type="CDD" id="cd00761">
    <property type="entry name" value="Glyco_tranf_GTA_type"/>
    <property type="match status" value="1"/>
</dbReference>
<dbReference type="InterPro" id="IPR001173">
    <property type="entry name" value="Glyco_trans_2-like"/>
</dbReference>
<keyword evidence="3 5" id="KW-0808">Transferase</keyword>
<dbReference type="InterPro" id="IPR050834">
    <property type="entry name" value="Glycosyltransf_2"/>
</dbReference>
<dbReference type="Pfam" id="PF00535">
    <property type="entry name" value="Glycos_transf_2"/>
    <property type="match status" value="1"/>
</dbReference>
<dbReference type="HOGENOM" id="CLU_367181_0_0_5"/>
<name>Q2CBT4_OCEGH</name>
<dbReference type="eggNOG" id="COG1216">
    <property type="taxonomic scope" value="Bacteria"/>
</dbReference>
<gene>
    <name evidence="5" type="ORF">OG2516_18920</name>
</gene>
<keyword evidence="2" id="KW-0328">Glycosyltransferase</keyword>
<accession>Q2CBT4</accession>
<dbReference type="RefSeq" id="WP_007257278.1">
    <property type="nucleotide sequence ID" value="NZ_CH724112.1"/>
</dbReference>
<dbReference type="AlphaFoldDB" id="Q2CBT4"/>